<organism evidence="3 4">
    <name type="scientific">Pontibacter populi</name>
    <dbReference type="NCBI Taxonomy" id="890055"/>
    <lineage>
        <taxon>Bacteria</taxon>
        <taxon>Pseudomonadati</taxon>
        <taxon>Bacteroidota</taxon>
        <taxon>Cytophagia</taxon>
        <taxon>Cytophagales</taxon>
        <taxon>Hymenobacteraceae</taxon>
        <taxon>Pontibacter</taxon>
    </lineage>
</organism>
<dbReference type="CDD" id="cd01833">
    <property type="entry name" value="XynB_like"/>
    <property type="match status" value="1"/>
</dbReference>
<keyword evidence="1" id="KW-0732">Signal</keyword>
<evidence type="ECO:0000259" key="2">
    <source>
        <dbReference type="Pfam" id="PF13472"/>
    </source>
</evidence>
<comment type="caution">
    <text evidence="3">The sequence shown here is derived from an EMBL/GenBank/DDBJ whole genome shotgun (WGS) entry which is preliminary data.</text>
</comment>
<name>A0ABS6XEA7_9BACT</name>
<dbReference type="Gene3D" id="3.40.50.1110">
    <property type="entry name" value="SGNH hydrolase"/>
    <property type="match status" value="1"/>
</dbReference>
<feature type="signal peptide" evidence="1">
    <location>
        <begin position="1"/>
        <end position="22"/>
    </location>
</feature>
<dbReference type="InterPro" id="IPR013830">
    <property type="entry name" value="SGNH_hydro"/>
</dbReference>
<dbReference type="InterPro" id="IPR051532">
    <property type="entry name" value="Ester_Hydrolysis_Enzymes"/>
</dbReference>
<accession>A0ABS6XEA7</accession>
<dbReference type="InterPro" id="IPR013783">
    <property type="entry name" value="Ig-like_fold"/>
</dbReference>
<feature type="domain" description="SGNH hydrolase-type esterase" evidence="2">
    <location>
        <begin position="29"/>
        <end position="232"/>
    </location>
</feature>
<reference evidence="3 4" key="1">
    <citation type="submission" date="2021-07" db="EMBL/GenBank/DDBJ databases">
        <authorList>
            <person name="Kim M.K."/>
        </authorList>
    </citation>
    <scope>NUCLEOTIDE SEQUENCE [LARGE SCALE GENOMIC DNA]</scope>
    <source>
        <strain evidence="3 4">HLY7-15</strain>
    </source>
</reference>
<sequence>MHLFRKILLFCLLAMLPTIVWAQPKRIMCLGNSITQGNNDFASYRFELWKMLVEAGVDFEFVGSHNTNYGGQSPAFGTQLRGQTFTNYNEGHWGWSADQILDGNNEQPGAGKLSDWLTNYTPDFVLMHLGTNDMFRNHPIDETLNELREVVRLLRVSNPNVTILLAKLIPADAGAAGPGAANNITLFNEEIPELVQELSSAASPVLLVDQFTGFDATKGADTWDGIHPDESGEVKMAQRWFDTLYPLLVQSLPVTLLSFEASLTTDKKVQLSWETASEQNNAYFEVERSTDSLQFTPIGRVNGRGTTQTRSSYSLLDKVPLPGNLYYRLRQVDADGSSTFSDIINIYITVSEKALYVYPTISHHEDIVILTQHLQPNTPLEFIIYTANGSVASSLQTKTDAAGNYRNILDPESLEGHGLYFIKLVAGDKVLKSKFIVSPAY</sequence>
<dbReference type="SUPFAM" id="SSF52266">
    <property type="entry name" value="SGNH hydrolase"/>
    <property type="match status" value="1"/>
</dbReference>
<keyword evidence="4" id="KW-1185">Reference proteome</keyword>
<dbReference type="NCBIfam" id="TIGR04183">
    <property type="entry name" value="Por_Secre_tail"/>
    <property type="match status" value="1"/>
</dbReference>
<dbReference type="PANTHER" id="PTHR30383:SF2">
    <property type="entry name" value="CELLULOSE-BINDING PROTEIN"/>
    <property type="match status" value="1"/>
</dbReference>
<dbReference type="RefSeq" id="WP_199110905.1">
    <property type="nucleotide sequence ID" value="NZ_JAHWXQ010000004.1"/>
</dbReference>
<dbReference type="Pfam" id="PF13472">
    <property type="entry name" value="Lipase_GDSL_2"/>
    <property type="match status" value="1"/>
</dbReference>
<gene>
    <name evidence="3" type="ORF">KYK27_14715</name>
</gene>
<dbReference type="EMBL" id="JAHWXQ010000004">
    <property type="protein sequence ID" value="MBW3366312.1"/>
    <property type="molecule type" value="Genomic_DNA"/>
</dbReference>
<dbReference type="InterPro" id="IPR036514">
    <property type="entry name" value="SGNH_hydro_sf"/>
</dbReference>
<feature type="chain" id="PRO_5046700806" evidence="1">
    <location>
        <begin position="23"/>
        <end position="441"/>
    </location>
</feature>
<evidence type="ECO:0000313" key="3">
    <source>
        <dbReference type="EMBL" id="MBW3366312.1"/>
    </source>
</evidence>
<evidence type="ECO:0000313" key="4">
    <source>
        <dbReference type="Proteomes" id="UP000774935"/>
    </source>
</evidence>
<dbReference type="PANTHER" id="PTHR30383">
    <property type="entry name" value="THIOESTERASE 1/PROTEASE 1/LYSOPHOSPHOLIPASE L1"/>
    <property type="match status" value="1"/>
</dbReference>
<protein>
    <submittedName>
        <fullName evidence="3">T9SS type A sorting domain-containing protein</fullName>
    </submittedName>
</protein>
<dbReference type="InterPro" id="IPR026444">
    <property type="entry name" value="Secre_tail"/>
</dbReference>
<dbReference type="Proteomes" id="UP000774935">
    <property type="component" value="Unassembled WGS sequence"/>
</dbReference>
<dbReference type="Gene3D" id="2.60.40.10">
    <property type="entry name" value="Immunoglobulins"/>
    <property type="match status" value="1"/>
</dbReference>
<evidence type="ECO:0000256" key="1">
    <source>
        <dbReference type="SAM" id="SignalP"/>
    </source>
</evidence>
<proteinExistence type="predicted"/>